<sequence length="82" mass="9473">MDAFLRISQFDAGHYDVLYQGKRWGMSIRRYSSGKSVKVYAESLSSTDFISANMYEFDGRWVLKPCEMPDEKVLAFIQGFTV</sequence>
<gene>
    <name evidence="1" type="ORF">SAMN03084138_04359</name>
</gene>
<dbReference type="AlphaFoldDB" id="A0A1I5WLM5"/>
<dbReference type="OrthoDB" id="1189996at2"/>
<reference evidence="1 2" key="1">
    <citation type="submission" date="2016-10" db="EMBL/GenBank/DDBJ databases">
        <authorList>
            <person name="de Groot N.N."/>
        </authorList>
    </citation>
    <scope>NUCLEOTIDE SEQUENCE [LARGE SCALE GENOMIC DNA]</scope>
    <source>
        <strain evidence="1 2">DSM 15893</strain>
    </source>
</reference>
<protein>
    <submittedName>
        <fullName evidence="1">Peptide-methionine (S)-S-oxide reductase</fullName>
    </submittedName>
</protein>
<dbReference type="EMBL" id="FOWR01000050">
    <property type="protein sequence ID" value="SFQ20675.1"/>
    <property type="molecule type" value="Genomic_DNA"/>
</dbReference>
<dbReference type="GeneID" id="35869988"/>
<organism evidence="1 2">
    <name type="scientific">Enterovibrio norvegicus DSM 15893</name>
    <dbReference type="NCBI Taxonomy" id="1121869"/>
    <lineage>
        <taxon>Bacteria</taxon>
        <taxon>Pseudomonadati</taxon>
        <taxon>Pseudomonadota</taxon>
        <taxon>Gammaproteobacteria</taxon>
        <taxon>Vibrionales</taxon>
        <taxon>Vibrionaceae</taxon>
        <taxon>Enterovibrio</taxon>
    </lineage>
</organism>
<accession>A0A1I5WLM5</accession>
<proteinExistence type="predicted"/>
<dbReference type="RefSeq" id="WP_074928586.1">
    <property type="nucleotide sequence ID" value="NZ_FOWR01000050.1"/>
</dbReference>
<dbReference type="Proteomes" id="UP000182692">
    <property type="component" value="Unassembled WGS sequence"/>
</dbReference>
<dbReference type="STRING" id="1121869.SAMN03084138_04359"/>
<name>A0A1I5WLM5_9GAMM</name>
<evidence type="ECO:0000313" key="2">
    <source>
        <dbReference type="Proteomes" id="UP000182692"/>
    </source>
</evidence>
<evidence type="ECO:0000313" key="1">
    <source>
        <dbReference type="EMBL" id="SFQ20675.1"/>
    </source>
</evidence>